<sequence>MTSAAMTGIEIRPANINDTAAVVEFIAKARADMFPMLEAESRQQHAKRELANFQRTYLDHPHGAFLVALSKGRLIATAAYQAYDHRFPQLDLMREDVVEVVRLYVDPAWRRAGLASSLVSALEQMAQQAKVRQLYLHTHPFLPGAVCFWERQGFHVLEVEDDPVWQTTHMRRTICGRVQYSLRQPCLLAA</sequence>
<reference evidence="4" key="1">
    <citation type="journal article" date="2020" name="Phytopathology">
        <title>Genome Sequence Resources of Colletotrichum truncatum, C. plurivorum, C. musicola, and C. sojae: Four Species Pathogenic to Soybean (Glycine max).</title>
        <authorList>
            <person name="Rogerio F."/>
            <person name="Boufleur T.R."/>
            <person name="Ciampi-Guillardi M."/>
            <person name="Sukno S.A."/>
            <person name="Thon M.R."/>
            <person name="Massola Junior N.S."/>
            <person name="Baroncelli R."/>
        </authorList>
    </citation>
    <scope>NUCLEOTIDE SEQUENCE</scope>
    <source>
        <strain evidence="4">LFN0074</strain>
    </source>
</reference>
<dbReference type="Gene3D" id="3.40.630.30">
    <property type="match status" value="1"/>
</dbReference>
<evidence type="ECO:0000313" key="4">
    <source>
        <dbReference type="EMBL" id="KAF6822474.1"/>
    </source>
</evidence>
<name>A0A8H6JZS2_9PEZI</name>
<dbReference type="AlphaFoldDB" id="A0A8H6JZS2"/>
<dbReference type="InterPro" id="IPR050832">
    <property type="entry name" value="Bact_Acetyltransf"/>
</dbReference>
<comment type="caution">
    <text evidence="4">The sequence shown here is derived from an EMBL/GenBank/DDBJ whole genome shotgun (WGS) entry which is preliminary data.</text>
</comment>
<organism evidence="4 5">
    <name type="scientific">Colletotrichum musicola</name>
    <dbReference type="NCBI Taxonomy" id="2175873"/>
    <lineage>
        <taxon>Eukaryota</taxon>
        <taxon>Fungi</taxon>
        <taxon>Dikarya</taxon>
        <taxon>Ascomycota</taxon>
        <taxon>Pezizomycotina</taxon>
        <taxon>Sordariomycetes</taxon>
        <taxon>Hypocreomycetidae</taxon>
        <taxon>Glomerellales</taxon>
        <taxon>Glomerellaceae</taxon>
        <taxon>Colletotrichum</taxon>
        <taxon>Colletotrichum orchidearum species complex</taxon>
    </lineage>
</organism>
<dbReference type="OrthoDB" id="41532at2759"/>
<dbReference type="InterPro" id="IPR016181">
    <property type="entry name" value="Acyl_CoA_acyltransferase"/>
</dbReference>
<dbReference type="PANTHER" id="PTHR43877:SF2">
    <property type="entry name" value="AMINOALKYLPHOSPHONATE N-ACETYLTRANSFERASE-RELATED"/>
    <property type="match status" value="1"/>
</dbReference>
<keyword evidence="5" id="KW-1185">Reference proteome</keyword>
<dbReference type="PANTHER" id="PTHR43877">
    <property type="entry name" value="AMINOALKYLPHOSPHONATE N-ACETYLTRANSFERASE-RELATED-RELATED"/>
    <property type="match status" value="1"/>
</dbReference>
<dbReference type="GO" id="GO:0016747">
    <property type="term" value="F:acyltransferase activity, transferring groups other than amino-acyl groups"/>
    <property type="evidence" value="ECO:0007669"/>
    <property type="project" value="InterPro"/>
</dbReference>
<dbReference type="InterPro" id="IPR000182">
    <property type="entry name" value="GNAT_dom"/>
</dbReference>
<dbReference type="CDD" id="cd04301">
    <property type="entry name" value="NAT_SF"/>
    <property type="match status" value="1"/>
</dbReference>
<evidence type="ECO:0000256" key="2">
    <source>
        <dbReference type="ARBA" id="ARBA00023315"/>
    </source>
</evidence>
<keyword evidence="2" id="KW-0012">Acyltransferase</keyword>
<evidence type="ECO:0000256" key="1">
    <source>
        <dbReference type="ARBA" id="ARBA00022679"/>
    </source>
</evidence>
<accession>A0A8H6JZS2</accession>
<proteinExistence type="predicted"/>
<dbReference type="SUPFAM" id="SSF55729">
    <property type="entry name" value="Acyl-CoA N-acyltransferases (Nat)"/>
    <property type="match status" value="1"/>
</dbReference>
<evidence type="ECO:0000259" key="3">
    <source>
        <dbReference type="PROSITE" id="PS51186"/>
    </source>
</evidence>
<protein>
    <submittedName>
        <fullName evidence="4">Acetyltransferase</fullName>
    </submittedName>
</protein>
<feature type="domain" description="N-acetyltransferase" evidence="3">
    <location>
        <begin position="9"/>
        <end position="175"/>
    </location>
</feature>
<dbReference type="Pfam" id="PF00583">
    <property type="entry name" value="Acetyltransf_1"/>
    <property type="match status" value="1"/>
</dbReference>
<dbReference type="Proteomes" id="UP000639643">
    <property type="component" value="Unassembled WGS sequence"/>
</dbReference>
<gene>
    <name evidence="4" type="ORF">CMUS01_11079</name>
</gene>
<keyword evidence="1 4" id="KW-0808">Transferase</keyword>
<evidence type="ECO:0000313" key="5">
    <source>
        <dbReference type="Proteomes" id="UP000639643"/>
    </source>
</evidence>
<dbReference type="EMBL" id="WIGM01000542">
    <property type="protein sequence ID" value="KAF6822474.1"/>
    <property type="molecule type" value="Genomic_DNA"/>
</dbReference>
<dbReference type="PROSITE" id="PS51186">
    <property type="entry name" value="GNAT"/>
    <property type="match status" value="1"/>
</dbReference>